<protein>
    <submittedName>
        <fullName evidence="1">Uncharacterized protein</fullName>
    </submittedName>
</protein>
<reference evidence="1 2" key="1">
    <citation type="journal article" date="2016" name="Biochim. Biophys. Acta">
        <title>Characterization of red-shifted phycobilisomes isolated from the chlorophyll f-containing cyanobacterium Halomicronema hongdechloris.</title>
        <authorList>
            <person name="Li Y."/>
            <person name="Lin Y."/>
            <person name="Garvey C.J."/>
            <person name="Birch D."/>
            <person name="Corkery R.W."/>
            <person name="Loughlin P.C."/>
            <person name="Scheer H."/>
            <person name="Willows R.D."/>
            <person name="Chen M."/>
        </authorList>
    </citation>
    <scope>NUCLEOTIDE SEQUENCE [LARGE SCALE GENOMIC DNA]</scope>
    <source>
        <strain evidence="1 2">C2206</strain>
    </source>
</reference>
<dbReference type="EMBL" id="CP021983">
    <property type="protein sequence ID" value="ASC69527.1"/>
    <property type="molecule type" value="Genomic_DNA"/>
</dbReference>
<dbReference type="KEGG" id="hhg:XM38_004540"/>
<keyword evidence="2" id="KW-1185">Reference proteome</keyword>
<accession>A0A1Z3HH45</accession>
<evidence type="ECO:0000313" key="2">
    <source>
        <dbReference type="Proteomes" id="UP000191901"/>
    </source>
</evidence>
<proteinExistence type="predicted"/>
<evidence type="ECO:0000313" key="1">
    <source>
        <dbReference type="EMBL" id="ASC69527.1"/>
    </source>
</evidence>
<dbReference type="GO" id="GO:0009772">
    <property type="term" value="P:photosynthetic electron transport in photosystem II"/>
    <property type="evidence" value="ECO:0007669"/>
    <property type="project" value="InterPro"/>
</dbReference>
<sequence>MGYYLRSSSTTARVWQWWDNFCNWITSTRNRIYIDWFGVLMIPEPIRGPGYAFSQCPSFCTLASCSPAIS</sequence>
<dbReference type="AlphaFoldDB" id="A0A1Z3HH45"/>
<name>A0A1Z3HH45_9CYAN</name>
<dbReference type="SUPFAM" id="SSF81483">
    <property type="entry name" value="Bacterial photosystem II reaction centre, L and M subunits"/>
    <property type="match status" value="1"/>
</dbReference>
<dbReference type="InterPro" id="IPR036854">
    <property type="entry name" value="Photo_II_D1/D2_sf"/>
</dbReference>
<gene>
    <name evidence="1" type="ORF">XM38_004540</name>
</gene>
<organism evidence="1 2">
    <name type="scientific">Halomicronema hongdechloris C2206</name>
    <dbReference type="NCBI Taxonomy" id="1641165"/>
    <lineage>
        <taxon>Bacteria</taxon>
        <taxon>Bacillati</taxon>
        <taxon>Cyanobacteriota</taxon>
        <taxon>Cyanophyceae</taxon>
        <taxon>Nodosilineales</taxon>
        <taxon>Nodosilineaceae</taxon>
        <taxon>Halomicronema</taxon>
    </lineage>
</organism>
<dbReference type="Proteomes" id="UP000191901">
    <property type="component" value="Chromosome"/>
</dbReference>